<dbReference type="AlphaFoldDB" id="A0A917R5V9"/>
<reference evidence="1" key="2">
    <citation type="submission" date="2020-09" db="EMBL/GenBank/DDBJ databases">
        <authorList>
            <person name="Sun Q."/>
            <person name="Ohkuma M."/>
        </authorList>
    </citation>
    <scope>NUCLEOTIDE SEQUENCE</scope>
    <source>
        <strain evidence="1">JCM 13064</strain>
    </source>
</reference>
<reference evidence="1" key="1">
    <citation type="journal article" date="2014" name="Int. J. Syst. Evol. Microbiol.">
        <title>Complete genome sequence of Corynebacterium casei LMG S-19264T (=DSM 44701T), isolated from a smear-ripened cheese.</title>
        <authorList>
            <consortium name="US DOE Joint Genome Institute (JGI-PGF)"/>
            <person name="Walter F."/>
            <person name="Albersmeier A."/>
            <person name="Kalinowski J."/>
            <person name="Ruckert C."/>
        </authorList>
    </citation>
    <scope>NUCLEOTIDE SEQUENCE</scope>
    <source>
        <strain evidence="1">JCM 13064</strain>
    </source>
</reference>
<evidence type="ECO:0000313" key="2">
    <source>
        <dbReference type="Proteomes" id="UP000645217"/>
    </source>
</evidence>
<comment type="caution">
    <text evidence="1">The sequence shown here is derived from an EMBL/GenBank/DDBJ whole genome shotgun (WGS) entry which is preliminary data.</text>
</comment>
<organism evidence="1 2">
    <name type="scientific">Sphaerisporangium melleum</name>
    <dbReference type="NCBI Taxonomy" id="321316"/>
    <lineage>
        <taxon>Bacteria</taxon>
        <taxon>Bacillati</taxon>
        <taxon>Actinomycetota</taxon>
        <taxon>Actinomycetes</taxon>
        <taxon>Streptosporangiales</taxon>
        <taxon>Streptosporangiaceae</taxon>
        <taxon>Sphaerisporangium</taxon>
    </lineage>
</organism>
<sequence length="53" mass="5383">MVAGLTCADIAPLAEALATAGIRKAAATSIATPQETAHRPVMALPFPRARIAV</sequence>
<accession>A0A917R5V9</accession>
<name>A0A917R5V9_9ACTN</name>
<protein>
    <submittedName>
        <fullName evidence="1">Uncharacterized protein</fullName>
    </submittedName>
</protein>
<evidence type="ECO:0000313" key="1">
    <source>
        <dbReference type="EMBL" id="GGK91444.1"/>
    </source>
</evidence>
<keyword evidence="2" id="KW-1185">Reference proteome</keyword>
<proteinExistence type="predicted"/>
<dbReference type="Proteomes" id="UP000645217">
    <property type="component" value="Unassembled WGS sequence"/>
</dbReference>
<dbReference type="EMBL" id="BMNT01000020">
    <property type="protein sequence ID" value="GGK91444.1"/>
    <property type="molecule type" value="Genomic_DNA"/>
</dbReference>
<gene>
    <name evidence="1" type="ORF">GCM10007964_37670</name>
</gene>